<keyword evidence="2" id="KW-0863">Zinc-finger</keyword>
<proteinExistence type="predicted"/>
<dbReference type="GO" id="GO:0005634">
    <property type="term" value="C:nucleus"/>
    <property type="evidence" value="ECO:0007669"/>
    <property type="project" value="UniProtKB-ARBA"/>
</dbReference>
<dbReference type="Proteomes" id="UP000038009">
    <property type="component" value="Unassembled WGS sequence"/>
</dbReference>
<evidence type="ECO:0000256" key="4">
    <source>
        <dbReference type="SAM" id="MobiDB-lite"/>
    </source>
</evidence>
<evidence type="ECO:0000259" key="5">
    <source>
        <dbReference type="Pfam" id="PF04438"/>
    </source>
</evidence>
<evidence type="ECO:0000313" key="6">
    <source>
        <dbReference type="EMBL" id="KPI82821.1"/>
    </source>
</evidence>
<reference evidence="6 7" key="1">
    <citation type="journal article" date="2015" name="PLoS Pathog.">
        <title>Leptomonas seymouri: Adaptations to the Dixenous Life Cycle Analyzed by Genome Sequencing, Transcriptome Profiling and Co-infection with Leishmania donovani.</title>
        <authorList>
            <person name="Kraeva N."/>
            <person name="Butenko A."/>
            <person name="Hlavacova J."/>
            <person name="Kostygov A."/>
            <person name="Myskova J."/>
            <person name="Grybchuk D."/>
            <person name="Lestinova T."/>
            <person name="Votypka J."/>
            <person name="Volf P."/>
            <person name="Opperdoes F."/>
            <person name="Flegontov P."/>
            <person name="Lukes J."/>
            <person name="Yurchenko V."/>
        </authorList>
    </citation>
    <scope>NUCLEOTIDE SEQUENCE [LARGE SCALE GENOMIC DNA]</scope>
    <source>
        <strain evidence="6 7">ATCC 30220</strain>
    </source>
</reference>
<dbReference type="PANTHER" id="PTHR13093">
    <property type="entry name" value="ZINC FINGER HIT DOMAIN CONTAINING PROTEIN 1"/>
    <property type="match status" value="1"/>
</dbReference>
<dbReference type="OrthoDB" id="74807at2759"/>
<keyword evidence="7" id="KW-1185">Reference proteome</keyword>
<dbReference type="GO" id="GO:0008270">
    <property type="term" value="F:zinc ion binding"/>
    <property type="evidence" value="ECO:0007669"/>
    <property type="project" value="UniProtKB-KW"/>
</dbReference>
<name>A0A0N1HYI9_LEPSE</name>
<evidence type="ECO:0000256" key="3">
    <source>
        <dbReference type="ARBA" id="ARBA00022833"/>
    </source>
</evidence>
<feature type="compositionally biased region" description="Polar residues" evidence="4">
    <location>
        <begin position="42"/>
        <end position="52"/>
    </location>
</feature>
<keyword evidence="3" id="KW-0862">Zinc</keyword>
<feature type="region of interest" description="Disordered" evidence="4">
    <location>
        <begin position="34"/>
        <end position="71"/>
    </location>
</feature>
<evidence type="ECO:0000313" key="7">
    <source>
        <dbReference type="Proteomes" id="UP000038009"/>
    </source>
</evidence>
<feature type="domain" description="HIT-type" evidence="5">
    <location>
        <begin position="489"/>
        <end position="517"/>
    </location>
</feature>
<evidence type="ECO:0000256" key="2">
    <source>
        <dbReference type="ARBA" id="ARBA00022771"/>
    </source>
</evidence>
<dbReference type="AlphaFoldDB" id="A0A0N1HYI9"/>
<dbReference type="CDD" id="cd21437">
    <property type="entry name" value="zf-HIT_ZNHIT1_like"/>
    <property type="match status" value="1"/>
</dbReference>
<dbReference type="GO" id="GO:0006338">
    <property type="term" value="P:chromatin remodeling"/>
    <property type="evidence" value="ECO:0007669"/>
    <property type="project" value="InterPro"/>
</dbReference>
<dbReference type="EMBL" id="LJSK01000523">
    <property type="protein sequence ID" value="KPI82821.1"/>
    <property type="molecule type" value="Genomic_DNA"/>
</dbReference>
<dbReference type="InterPro" id="IPR039723">
    <property type="entry name" value="Vps71/ZNHIT1"/>
</dbReference>
<gene>
    <name evidence="6" type="ORF">ABL78_8165</name>
</gene>
<dbReference type="InterPro" id="IPR007529">
    <property type="entry name" value="Znf_HIT"/>
</dbReference>
<feature type="compositionally biased region" description="Gly residues" evidence="4">
    <location>
        <begin position="58"/>
        <end position="67"/>
    </location>
</feature>
<evidence type="ECO:0000256" key="1">
    <source>
        <dbReference type="ARBA" id="ARBA00022723"/>
    </source>
</evidence>
<dbReference type="Pfam" id="PF04438">
    <property type="entry name" value="zf-HIT"/>
    <property type="match status" value="1"/>
</dbReference>
<comment type="caution">
    <text evidence="6">The sequence shown here is derived from an EMBL/GenBank/DDBJ whole genome shotgun (WGS) entry which is preliminary data.</text>
</comment>
<keyword evidence="1" id="KW-0479">Metal-binding</keyword>
<accession>A0A0N1HYI9</accession>
<dbReference type="OMA" id="SVCMLPA"/>
<dbReference type="VEuPathDB" id="TriTrypDB:Lsey_0523_0010"/>
<organism evidence="6 7">
    <name type="scientific">Leptomonas seymouri</name>
    <dbReference type="NCBI Taxonomy" id="5684"/>
    <lineage>
        <taxon>Eukaryota</taxon>
        <taxon>Discoba</taxon>
        <taxon>Euglenozoa</taxon>
        <taxon>Kinetoplastea</taxon>
        <taxon>Metakinetoplastina</taxon>
        <taxon>Trypanosomatida</taxon>
        <taxon>Trypanosomatidae</taxon>
        <taxon>Leishmaniinae</taxon>
        <taxon>Leptomonas</taxon>
    </lineage>
</organism>
<sequence length="530" mass="56224">MYANKSVQQDRLAQLSDDNAFVDVEAALRRMGGDVSLEAPAQQRSTETSSSPYDAVGKKGGARGGGSPPAKRVYVCRGSRASKDALLNGARVPLTASLQEQHKAYLESVRAAAEEVEELSNSSDSGLDEDGGDEMAGGAAAGRRAGPKSSVYRQKSSRQQRGRAAGSVLESSSLSVASLVPVPGSAASPSVLAAKRAGAEGAAAARTRQHVKENTHFTSVKQEGVDVCSEATVPPTAGDPLSTSLCCDTDFEKGATTVPHALVAQLNAQLCLIEQWRRTVLDNPPQIINGVLSPQPYAPWAAISTTSTADAEAKSSSQRQTVHQSSNFLHRHGVEGGTHGAWETGESVLPYPLLQLYSLCPSYEALTAAPVGRRHIERVPCNDDDDGVEGKTVGAKFSAPLQVRKSSTRSAKRASLADHAALSTKTVEVAGVSFSIPITRRRRNTLEGRSGFVYRPAGFIDFKISDSTANTTVRAELTGGDGVQGVYQHHLCSVCMLPASYRCVRCRVALFCSIECHVMHDATRCLKFTV</sequence>
<feature type="region of interest" description="Disordered" evidence="4">
    <location>
        <begin position="115"/>
        <end position="168"/>
    </location>
</feature>
<protein>
    <recommendedName>
        <fullName evidence="5">HIT-type domain-containing protein</fullName>
    </recommendedName>
</protein>